<protein>
    <submittedName>
        <fullName evidence="2">Uncharacterized protein</fullName>
    </submittedName>
</protein>
<evidence type="ECO:0000313" key="3">
    <source>
        <dbReference type="Proteomes" id="UP000436483"/>
    </source>
</evidence>
<feature type="transmembrane region" description="Helical" evidence="1">
    <location>
        <begin position="97"/>
        <end position="117"/>
    </location>
</feature>
<organism evidence="2 3">
    <name type="scientific">Microvirga makkahensis</name>
    <dbReference type="NCBI Taxonomy" id="1128670"/>
    <lineage>
        <taxon>Bacteria</taxon>
        <taxon>Pseudomonadati</taxon>
        <taxon>Pseudomonadota</taxon>
        <taxon>Alphaproteobacteria</taxon>
        <taxon>Hyphomicrobiales</taxon>
        <taxon>Methylobacteriaceae</taxon>
        <taxon>Microvirga</taxon>
    </lineage>
</organism>
<sequence length="264" mass="30142">MVSILDWLTRIRMLLGCALCACVVYWLIWLLHSPDPWEPEILFLVFGLWCFSPLLVLTWALLPGSGDHARAYVAVRYAIALHIILTLFLAIPFGIEWAAMGITGILIDLAVIGLGPWRTDDHAPLRFYRKGHLIFSGGVVVCLMTWSYMNVVVVAWKAERIAAGKPYCLQIPSTRSSDYKETTSLHDLRGLTMQAWYWKDITVNFHAVLVVENGSGFSWYNWSYRKVRFTPLVRKDLESAVIGMREPSCELEPHFVQALPFFTF</sequence>
<feature type="transmembrane region" description="Helical" evidence="1">
    <location>
        <begin position="74"/>
        <end position="91"/>
    </location>
</feature>
<dbReference type="EMBL" id="WURB01000066">
    <property type="protein sequence ID" value="MXQ14911.1"/>
    <property type="molecule type" value="Genomic_DNA"/>
</dbReference>
<feature type="transmembrane region" description="Helical" evidence="1">
    <location>
        <begin position="41"/>
        <end position="62"/>
    </location>
</feature>
<keyword evidence="1" id="KW-1133">Transmembrane helix</keyword>
<feature type="transmembrane region" description="Helical" evidence="1">
    <location>
        <begin position="12"/>
        <end position="29"/>
    </location>
</feature>
<feature type="transmembrane region" description="Helical" evidence="1">
    <location>
        <begin position="133"/>
        <end position="156"/>
    </location>
</feature>
<keyword evidence="1" id="KW-0472">Membrane</keyword>
<dbReference type="AlphaFoldDB" id="A0A7X3MX94"/>
<name>A0A7X3MX94_9HYPH</name>
<dbReference type="RefSeq" id="WP_160888611.1">
    <property type="nucleotide sequence ID" value="NZ_WURB01000066.1"/>
</dbReference>
<keyword evidence="1" id="KW-0812">Transmembrane</keyword>
<evidence type="ECO:0000313" key="2">
    <source>
        <dbReference type="EMBL" id="MXQ14911.1"/>
    </source>
</evidence>
<keyword evidence="3" id="KW-1185">Reference proteome</keyword>
<dbReference type="OrthoDB" id="8457198at2"/>
<gene>
    <name evidence="2" type="ORF">GR328_26455</name>
</gene>
<reference evidence="2 3" key="1">
    <citation type="submission" date="2019-12" db="EMBL/GenBank/DDBJ databases">
        <authorList>
            <person name="Yuan C.-G."/>
        </authorList>
    </citation>
    <scope>NUCLEOTIDE SEQUENCE [LARGE SCALE GENOMIC DNA]</scope>
    <source>
        <strain evidence="2 3">KCTC 23863</strain>
    </source>
</reference>
<comment type="caution">
    <text evidence="2">The sequence shown here is derived from an EMBL/GenBank/DDBJ whole genome shotgun (WGS) entry which is preliminary data.</text>
</comment>
<accession>A0A7X3MX94</accession>
<reference evidence="2 3" key="2">
    <citation type="submission" date="2020-01" db="EMBL/GenBank/DDBJ databases">
        <title>Microvirga sp. nov., an arsenate reduction bacterium isolated from Tibet hotspring sediments.</title>
        <authorList>
            <person name="Xian W.-D."/>
            <person name="Li W.-J."/>
        </authorList>
    </citation>
    <scope>NUCLEOTIDE SEQUENCE [LARGE SCALE GENOMIC DNA]</scope>
    <source>
        <strain evidence="2 3">KCTC 23863</strain>
    </source>
</reference>
<evidence type="ECO:0000256" key="1">
    <source>
        <dbReference type="SAM" id="Phobius"/>
    </source>
</evidence>
<dbReference type="Proteomes" id="UP000436483">
    <property type="component" value="Unassembled WGS sequence"/>
</dbReference>
<proteinExistence type="predicted"/>